<evidence type="ECO:0000256" key="8">
    <source>
        <dbReference type="NCBIfam" id="TIGR00188"/>
    </source>
</evidence>
<evidence type="ECO:0000256" key="3">
    <source>
        <dbReference type="ARBA" id="ARBA00022722"/>
    </source>
</evidence>
<dbReference type="NCBIfam" id="TIGR00188">
    <property type="entry name" value="rnpA"/>
    <property type="match status" value="1"/>
</dbReference>
<dbReference type="GO" id="GO:0042781">
    <property type="term" value="F:3'-tRNA processing endoribonuclease activity"/>
    <property type="evidence" value="ECO:0007669"/>
    <property type="project" value="TreeGrafter"/>
</dbReference>
<evidence type="ECO:0000256" key="4">
    <source>
        <dbReference type="ARBA" id="ARBA00022759"/>
    </source>
</evidence>
<comment type="catalytic activity">
    <reaction evidence="7">
        <text>Endonucleolytic cleavage of RNA, removing 5'-extranucleotides from tRNA precursor.</text>
        <dbReference type="EC" id="3.1.26.5"/>
    </reaction>
</comment>
<keyword evidence="5 7" id="KW-0378">Hydrolase</keyword>
<keyword evidence="3 7" id="KW-0540">Nuclease</keyword>
<dbReference type="EC" id="3.1.26.5" evidence="7 8"/>
<dbReference type="InterPro" id="IPR020539">
    <property type="entry name" value="RNase_P_CS"/>
</dbReference>
<dbReference type="PANTHER" id="PTHR33992:SF1">
    <property type="entry name" value="RIBONUCLEASE P PROTEIN COMPONENT"/>
    <property type="match status" value="1"/>
</dbReference>
<organism evidence="9 10">
    <name type="scientific">Maribacter luteus</name>
    <dbReference type="NCBI Taxonomy" id="2594478"/>
    <lineage>
        <taxon>Bacteria</taxon>
        <taxon>Pseudomonadati</taxon>
        <taxon>Bacteroidota</taxon>
        <taxon>Flavobacteriia</taxon>
        <taxon>Flavobacteriales</taxon>
        <taxon>Flavobacteriaceae</taxon>
        <taxon>Maribacter</taxon>
    </lineage>
</organism>
<reference evidence="9 10" key="1">
    <citation type="submission" date="2019-11" db="EMBL/GenBank/DDBJ databases">
        <title>Maribacter lutea sp. nov., a marine bacterium isolated from intertidal sand.</title>
        <authorList>
            <person name="Liu A."/>
        </authorList>
    </citation>
    <scope>NUCLEOTIDE SEQUENCE [LARGE SCALE GENOMIC DNA]</scope>
    <source>
        <strain evidence="9 10">RZ05</strain>
    </source>
</reference>
<evidence type="ECO:0000313" key="10">
    <source>
        <dbReference type="Proteomes" id="UP000443153"/>
    </source>
</evidence>
<dbReference type="HAMAP" id="MF_00227">
    <property type="entry name" value="RNase_P"/>
    <property type="match status" value="1"/>
</dbReference>
<dbReference type="InterPro" id="IPR014721">
    <property type="entry name" value="Ribsml_uS5_D2-typ_fold_subgr"/>
</dbReference>
<evidence type="ECO:0000256" key="7">
    <source>
        <dbReference type="HAMAP-Rule" id="MF_00227"/>
    </source>
</evidence>
<dbReference type="PROSITE" id="PS00648">
    <property type="entry name" value="RIBONUCLEASE_P"/>
    <property type="match status" value="1"/>
</dbReference>
<dbReference type="Proteomes" id="UP000443153">
    <property type="component" value="Unassembled WGS sequence"/>
</dbReference>
<evidence type="ECO:0000256" key="6">
    <source>
        <dbReference type="ARBA" id="ARBA00022884"/>
    </source>
</evidence>
<comment type="function">
    <text evidence="1 7">RNaseP catalyzes the removal of the 5'-leader sequence from pre-tRNA to produce the mature 5'-terminus. It can also cleave other RNA substrates such as 4.5S RNA. The protein component plays an auxiliary but essential role in vivo by binding to the 5'-leader sequence and broadening the substrate specificity of the ribozyme.</text>
</comment>
<sequence>MEKHNFTFPRKEKLKSKKLIEQLFKEGKHLSSFPYKLIYLKMDEPMEVRFKTGVAVPKKNFKSAVKRNRIKRLLRETYRLNKHLVFNNSEGNFTFLILYLGKDMPTYKQVEKGMLAILQKFLNKIDNAKVD</sequence>
<gene>
    <name evidence="7 9" type="primary">rnpA</name>
    <name evidence="9" type="ORF">GJ691_09260</name>
</gene>
<evidence type="ECO:0000256" key="2">
    <source>
        <dbReference type="ARBA" id="ARBA00022694"/>
    </source>
</evidence>
<comment type="subunit">
    <text evidence="7">Consists of a catalytic RNA component (M1 or rnpB) and a protein subunit.</text>
</comment>
<name>A0A6I2MNC8_9FLAO</name>
<protein>
    <recommendedName>
        <fullName evidence="7 8">Ribonuclease P protein component</fullName>
        <shortName evidence="7">RNase P protein</shortName>
        <shortName evidence="7">RNaseP protein</shortName>
        <ecNumber evidence="7 8">3.1.26.5</ecNumber>
    </recommendedName>
    <alternativeName>
        <fullName evidence="7">Protein C5</fullName>
    </alternativeName>
</protein>
<comment type="caution">
    <text evidence="9">The sequence shown here is derived from an EMBL/GenBank/DDBJ whole genome shotgun (WGS) entry which is preliminary data.</text>
</comment>
<dbReference type="SUPFAM" id="SSF54211">
    <property type="entry name" value="Ribosomal protein S5 domain 2-like"/>
    <property type="match status" value="1"/>
</dbReference>
<dbReference type="AlphaFoldDB" id="A0A6I2MNC8"/>
<accession>A0A6I2MNC8</accession>
<dbReference type="GO" id="GO:0004526">
    <property type="term" value="F:ribonuclease P activity"/>
    <property type="evidence" value="ECO:0007669"/>
    <property type="project" value="UniProtKB-UniRule"/>
</dbReference>
<dbReference type="PANTHER" id="PTHR33992">
    <property type="entry name" value="RIBONUCLEASE P PROTEIN COMPONENT"/>
    <property type="match status" value="1"/>
</dbReference>
<dbReference type="GO" id="GO:0030677">
    <property type="term" value="C:ribonuclease P complex"/>
    <property type="evidence" value="ECO:0007669"/>
    <property type="project" value="TreeGrafter"/>
</dbReference>
<dbReference type="GO" id="GO:0000049">
    <property type="term" value="F:tRNA binding"/>
    <property type="evidence" value="ECO:0007669"/>
    <property type="project" value="UniProtKB-UniRule"/>
</dbReference>
<dbReference type="InterPro" id="IPR000100">
    <property type="entry name" value="RNase_P"/>
</dbReference>
<keyword evidence="2 7" id="KW-0819">tRNA processing</keyword>
<dbReference type="EMBL" id="WKJH01000005">
    <property type="protein sequence ID" value="MRX64357.1"/>
    <property type="molecule type" value="Genomic_DNA"/>
</dbReference>
<proteinExistence type="inferred from homology"/>
<dbReference type="GO" id="GO:0001682">
    <property type="term" value="P:tRNA 5'-leader removal"/>
    <property type="evidence" value="ECO:0007669"/>
    <property type="project" value="UniProtKB-UniRule"/>
</dbReference>
<evidence type="ECO:0000313" key="9">
    <source>
        <dbReference type="EMBL" id="MRX64357.1"/>
    </source>
</evidence>
<dbReference type="Gene3D" id="3.30.230.10">
    <property type="match status" value="1"/>
</dbReference>
<keyword evidence="4 7" id="KW-0255">Endonuclease</keyword>
<evidence type="ECO:0000256" key="1">
    <source>
        <dbReference type="ARBA" id="ARBA00002663"/>
    </source>
</evidence>
<evidence type="ECO:0000256" key="5">
    <source>
        <dbReference type="ARBA" id="ARBA00022801"/>
    </source>
</evidence>
<dbReference type="Pfam" id="PF00825">
    <property type="entry name" value="Ribonuclease_P"/>
    <property type="match status" value="1"/>
</dbReference>
<keyword evidence="6 7" id="KW-0694">RNA-binding</keyword>
<comment type="similarity">
    <text evidence="7">Belongs to the RnpA family.</text>
</comment>
<dbReference type="InterPro" id="IPR020568">
    <property type="entry name" value="Ribosomal_Su5_D2-typ_SF"/>
</dbReference>
<keyword evidence="10" id="KW-1185">Reference proteome</keyword>